<dbReference type="PANTHER" id="PTHR24252">
    <property type="entry name" value="ACROSIN-RELATED"/>
    <property type="match status" value="1"/>
</dbReference>
<feature type="chain" id="PRO_5047244260" description="Peptidase S1 domain-containing protein" evidence="3">
    <location>
        <begin position="21"/>
        <end position="258"/>
    </location>
</feature>
<dbReference type="PANTHER" id="PTHR24252:SF18">
    <property type="entry name" value="OVOCHYMASE 1"/>
    <property type="match status" value="1"/>
</dbReference>
<evidence type="ECO:0000256" key="1">
    <source>
        <dbReference type="ARBA" id="ARBA00023157"/>
    </source>
</evidence>
<dbReference type="CDD" id="cd00190">
    <property type="entry name" value="Tryp_SPc"/>
    <property type="match status" value="1"/>
</dbReference>
<evidence type="ECO:0000313" key="6">
    <source>
        <dbReference type="Proteomes" id="UP001642520"/>
    </source>
</evidence>
<dbReference type="PROSITE" id="PS50240">
    <property type="entry name" value="TRYPSIN_DOM"/>
    <property type="match status" value="1"/>
</dbReference>
<dbReference type="Gene3D" id="2.40.10.10">
    <property type="entry name" value="Trypsin-like serine proteases"/>
    <property type="match status" value="1"/>
</dbReference>
<dbReference type="SMART" id="SM00020">
    <property type="entry name" value="Tryp_SPc"/>
    <property type="match status" value="1"/>
</dbReference>
<accession>A0ABP1NB97</accession>
<keyword evidence="2" id="KW-0720">Serine protease</keyword>
<dbReference type="InterPro" id="IPR001254">
    <property type="entry name" value="Trypsin_dom"/>
</dbReference>
<dbReference type="InterPro" id="IPR009003">
    <property type="entry name" value="Peptidase_S1_PA"/>
</dbReference>
<comment type="caution">
    <text evidence="5">The sequence shown here is derived from an EMBL/GenBank/DDBJ whole genome shotgun (WGS) entry which is preliminary data.</text>
</comment>
<keyword evidence="1" id="KW-1015">Disulfide bond</keyword>
<dbReference type="Proteomes" id="UP001642520">
    <property type="component" value="Unassembled WGS sequence"/>
</dbReference>
<keyword evidence="3" id="KW-0732">Signal</keyword>
<evidence type="ECO:0000313" key="5">
    <source>
        <dbReference type="EMBL" id="CAL7938277.1"/>
    </source>
</evidence>
<dbReference type="SUPFAM" id="SSF50494">
    <property type="entry name" value="Trypsin-like serine proteases"/>
    <property type="match status" value="1"/>
</dbReference>
<dbReference type="Pfam" id="PF00089">
    <property type="entry name" value="Trypsin"/>
    <property type="match status" value="1"/>
</dbReference>
<sequence>MGDLLICTISLLLLVLSTSAIQQLSIDRIVGGASINVTDIPFILSFRANDSHICGASIINENWGVTAAHCVQPIMSRRTQKSVRSGSSKRESGGTIHNVTKIIYNHNYDDENLDYDIAVFKVDPPFEFNNATQPVKLPEDPKLYKTNWGLVAGWGYFITKDPVLSEDLQYVILPRVKRQTCIDDYEDYNLEITKHQICYGFEEAGEDACKGDSGGPLVNNSTLIGITSWGASCAKPNAPGVYTDVTILMDWIKSKIKS</sequence>
<gene>
    <name evidence="5" type="ORF">XYLVIOL_LOCUS3187</name>
</gene>
<keyword evidence="2" id="KW-0645">Protease</keyword>
<keyword evidence="2" id="KW-0378">Hydrolase</keyword>
<dbReference type="InterPro" id="IPR001314">
    <property type="entry name" value="Peptidase_S1A"/>
</dbReference>
<dbReference type="InterPro" id="IPR033116">
    <property type="entry name" value="TRYPSIN_SER"/>
</dbReference>
<keyword evidence="6" id="KW-1185">Reference proteome</keyword>
<protein>
    <recommendedName>
        <fullName evidence="4">Peptidase S1 domain-containing protein</fullName>
    </recommendedName>
</protein>
<evidence type="ECO:0000259" key="4">
    <source>
        <dbReference type="PROSITE" id="PS50240"/>
    </source>
</evidence>
<evidence type="ECO:0000256" key="2">
    <source>
        <dbReference type="RuleBase" id="RU363034"/>
    </source>
</evidence>
<dbReference type="PROSITE" id="PS00134">
    <property type="entry name" value="TRYPSIN_HIS"/>
    <property type="match status" value="1"/>
</dbReference>
<feature type="signal peptide" evidence="3">
    <location>
        <begin position="1"/>
        <end position="20"/>
    </location>
</feature>
<dbReference type="InterPro" id="IPR043504">
    <property type="entry name" value="Peptidase_S1_PA_chymotrypsin"/>
</dbReference>
<reference evidence="5 6" key="1">
    <citation type="submission" date="2024-08" db="EMBL/GenBank/DDBJ databases">
        <authorList>
            <person name="Will J Nash"/>
            <person name="Angela Man"/>
            <person name="Seanna McTaggart"/>
            <person name="Kendall Baker"/>
            <person name="Tom Barker"/>
            <person name="Leah Catchpole"/>
            <person name="Alex Durrant"/>
            <person name="Karim Gharbi"/>
            <person name="Naomi Irish"/>
            <person name="Gemy Kaithakottil"/>
            <person name="Debby Ku"/>
            <person name="Aaliyah Providence"/>
            <person name="Felix Shaw"/>
            <person name="David Swarbreck"/>
            <person name="Chris Watkins"/>
            <person name="Ann M. McCartney"/>
            <person name="Giulio Formenti"/>
            <person name="Alice Mouton"/>
            <person name="Noel Vella"/>
            <person name="Bjorn M von Reumont"/>
            <person name="Adriana Vella"/>
            <person name="Wilfried Haerty"/>
        </authorList>
    </citation>
    <scope>NUCLEOTIDE SEQUENCE [LARGE SCALE GENOMIC DNA]</scope>
</reference>
<proteinExistence type="predicted"/>
<dbReference type="EMBL" id="CAXAJV020001288">
    <property type="protein sequence ID" value="CAL7938277.1"/>
    <property type="molecule type" value="Genomic_DNA"/>
</dbReference>
<feature type="domain" description="Peptidase S1" evidence="4">
    <location>
        <begin position="29"/>
        <end position="257"/>
    </location>
</feature>
<organism evidence="5 6">
    <name type="scientific">Xylocopa violacea</name>
    <name type="common">Violet carpenter bee</name>
    <name type="synonym">Apis violacea</name>
    <dbReference type="NCBI Taxonomy" id="135666"/>
    <lineage>
        <taxon>Eukaryota</taxon>
        <taxon>Metazoa</taxon>
        <taxon>Ecdysozoa</taxon>
        <taxon>Arthropoda</taxon>
        <taxon>Hexapoda</taxon>
        <taxon>Insecta</taxon>
        <taxon>Pterygota</taxon>
        <taxon>Neoptera</taxon>
        <taxon>Endopterygota</taxon>
        <taxon>Hymenoptera</taxon>
        <taxon>Apocrita</taxon>
        <taxon>Aculeata</taxon>
        <taxon>Apoidea</taxon>
        <taxon>Anthophila</taxon>
        <taxon>Apidae</taxon>
        <taxon>Xylocopa</taxon>
        <taxon>Xylocopa</taxon>
    </lineage>
</organism>
<dbReference type="InterPro" id="IPR018114">
    <property type="entry name" value="TRYPSIN_HIS"/>
</dbReference>
<name>A0ABP1NB97_XYLVO</name>
<dbReference type="PROSITE" id="PS00135">
    <property type="entry name" value="TRYPSIN_SER"/>
    <property type="match status" value="1"/>
</dbReference>
<dbReference type="PRINTS" id="PR00722">
    <property type="entry name" value="CHYMOTRYPSIN"/>
</dbReference>
<evidence type="ECO:0000256" key="3">
    <source>
        <dbReference type="SAM" id="SignalP"/>
    </source>
</evidence>